<keyword evidence="2" id="KW-0328">Glycosyltransferase</keyword>
<dbReference type="CDD" id="cd03784">
    <property type="entry name" value="GT1_Gtf-like"/>
    <property type="match status" value="1"/>
</dbReference>
<comment type="similarity">
    <text evidence="1">Belongs to the UDP-glycosyltransferase family.</text>
</comment>
<dbReference type="Proteomes" id="UP001187192">
    <property type="component" value="Unassembled WGS sequence"/>
</dbReference>
<dbReference type="InterPro" id="IPR002213">
    <property type="entry name" value="UDP_glucos_trans"/>
</dbReference>
<name>A0AA88EH72_FICCA</name>
<keyword evidence="3" id="KW-0808">Transferase</keyword>
<evidence type="ECO:0000313" key="6">
    <source>
        <dbReference type="EMBL" id="GMN73180.1"/>
    </source>
</evidence>
<accession>A0AA88EH72</accession>
<dbReference type="AlphaFoldDB" id="A0AA88EH72"/>
<feature type="domain" description="Glycosyltransferase N-terminal" evidence="5">
    <location>
        <begin position="9"/>
        <end position="245"/>
    </location>
</feature>
<evidence type="ECO:0000259" key="5">
    <source>
        <dbReference type="Pfam" id="PF26168"/>
    </source>
</evidence>
<protein>
    <recommendedName>
        <fullName evidence="5">Glycosyltransferase N-terminal domain-containing protein</fullName>
    </recommendedName>
</protein>
<feature type="transmembrane region" description="Helical" evidence="4">
    <location>
        <begin position="12"/>
        <end position="27"/>
    </location>
</feature>
<dbReference type="Pfam" id="PF26168">
    <property type="entry name" value="Glyco_transf_N"/>
    <property type="match status" value="1"/>
</dbReference>
<evidence type="ECO:0000256" key="3">
    <source>
        <dbReference type="ARBA" id="ARBA00022679"/>
    </source>
</evidence>
<keyword evidence="4" id="KW-1133">Transmembrane helix</keyword>
<evidence type="ECO:0000313" key="7">
    <source>
        <dbReference type="Proteomes" id="UP001187192"/>
    </source>
</evidence>
<dbReference type="EMBL" id="BTGU01013140">
    <property type="protein sequence ID" value="GMN73180.1"/>
    <property type="molecule type" value="Genomic_DNA"/>
</dbReference>
<gene>
    <name evidence="6" type="ORF">TIFTF001_053651</name>
</gene>
<sequence>MASKLETEQLRVFFLPFLAAGHMIPMVDLARLFAMHGVAVTIVTTTANALIFQNSVDRDINSGHQIRIHALQFPSSEVGLSAGVENLNAASSFEHSVGINKALAMLRVPVETLFREERPDCIVSDLLYPWTTDVAAELGIPRIFFNGSSFFWFCAERSLHETKTDCYEDDAVLLSGLPHKIELLRSQIPDWMKTTDSRYALFNALRESESKIYGAVMNSFDELEPAYVAHFRNTMKMEAWSVGPVSLWLNRDNLPDVGKTTVNNADQAHDDHKEILNWLNSKEHNSVIYVSFGSLARFRSTQLKEISHGLEASGHPFIWVCEIGHHKRSF</sequence>
<organism evidence="6 7">
    <name type="scientific">Ficus carica</name>
    <name type="common">Common fig</name>
    <dbReference type="NCBI Taxonomy" id="3494"/>
    <lineage>
        <taxon>Eukaryota</taxon>
        <taxon>Viridiplantae</taxon>
        <taxon>Streptophyta</taxon>
        <taxon>Embryophyta</taxon>
        <taxon>Tracheophyta</taxon>
        <taxon>Spermatophyta</taxon>
        <taxon>Magnoliopsida</taxon>
        <taxon>eudicotyledons</taxon>
        <taxon>Gunneridae</taxon>
        <taxon>Pentapetalae</taxon>
        <taxon>rosids</taxon>
        <taxon>fabids</taxon>
        <taxon>Rosales</taxon>
        <taxon>Moraceae</taxon>
        <taxon>Ficeae</taxon>
        <taxon>Ficus</taxon>
    </lineage>
</organism>
<comment type="caution">
    <text evidence="6">The sequence shown here is derived from an EMBL/GenBank/DDBJ whole genome shotgun (WGS) entry which is preliminary data.</text>
</comment>
<dbReference type="PANTHER" id="PTHR48047">
    <property type="entry name" value="GLYCOSYLTRANSFERASE"/>
    <property type="match status" value="1"/>
</dbReference>
<evidence type="ECO:0000256" key="4">
    <source>
        <dbReference type="SAM" id="Phobius"/>
    </source>
</evidence>
<keyword evidence="4" id="KW-0812">Transmembrane</keyword>
<dbReference type="PANTHER" id="PTHR48047:SF45">
    <property type="entry name" value="SCOPOLETIN GLUCOSYLTRANSFERASE-LIKE"/>
    <property type="match status" value="1"/>
</dbReference>
<keyword evidence="7" id="KW-1185">Reference proteome</keyword>
<dbReference type="SUPFAM" id="SSF53756">
    <property type="entry name" value="UDP-Glycosyltransferase/glycogen phosphorylase"/>
    <property type="match status" value="1"/>
</dbReference>
<dbReference type="GO" id="GO:0035251">
    <property type="term" value="F:UDP-glucosyltransferase activity"/>
    <property type="evidence" value="ECO:0007669"/>
    <property type="project" value="TreeGrafter"/>
</dbReference>
<reference evidence="6" key="1">
    <citation type="submission" date="2023-07" db="EMBL/GenBank/DDBJ databases">
        <title>draft genome sequence of fig (Ficus carica).</title>
        <authorList>
            <person name="Takahashi T."/>
            <person name="Nishimura K."/>
        </authorList>
    </citation>
    <scope>NUCLEOTIDE SEQUENCE</scope>
</reference>
<keyword evidence="4" id="KW-0472">Membrane</keyword>
<evidence type="ECO:0000256" key="2">
    <source>
        <dbReference type="ARBA" id="ARBA00022676"/>
    </source>
</evidence>
<dbReference type="Gene3D" id="3.40.50.2000">
    <property type="entry name" value="Glycogen Phosphorylase B"/>
    <property type="match status" value="2"/>
</dbReference>
<proteinExistence type="inferred from homology"/>
<evidence type="ECO:0000256" key="1">
    <source>
        <dbReference type="ARBA" id="ARBA00009995"/>
    </source>
</evidence>
<dbReference type="InterPro" id="IPR058980">
    <property type="entry name" value="Glyco_transf_N"/>
</dbReference>